<protein>
    <submittedName>
        <fullName evidence="2">Uncharacterized protein</fullName>
    </submittedName>
</protein>
<evidence type="ECO:0000256" key="1">
    <source>
        <dbReference type="SAM" id="MobiDB-lite"/>
    </source>
</evidence>
<organism evidence="2 3">
    <name type="scientific">Geomonas paludis</name>
    <dbReference type="NCBI Taxonomy" id="2740185"/>
    <lineage>
        <taxon>Bacteria</taxon>
        <taxon>Pseudomonadati</taxon>
        <taxon>Thermodesulfobacteriota</taxon>
        <taxon>Desulfuromonadia</taxon>
        <taxon>Geobacterales</taxon>
        <taxon>Geobacteraceae</taxon>
        <taxon>Geomonas</taxon>
    </lineage>
</organism>
<name>A0A6V8MPY1_9BACT</name>
<accession>A0A6V8MPY1</accession>
<feature type="compositionally biased region" description="Basic and acidic residues" evidence="1">
    <location>
        <begin position="1"/>
        <end position="13"/>
    </location>
</feature>
<proteinExistence type="predicted"/>
<feature type="region of interest" description="Disordered" evidence="1">
    <location>
        <begin position="1"/>
        <end position="26"/>
    </location>
</feature>
<evidence type="ECO:0000313" key="2">
    <source>
        <dbReference type="EMBL" id="GFO62115.1"/>
    </source>
</evidence>
<evidence type="ECO:0000313" key="3">
    <source>
        <dbReference type="Proteomes" id="UP000568888"/>
    </source>
</evidence>
<dbReference type="AlphaFoldDB" id="A0A6V8MPY1"/>
<dbReference type="Proteomes" id="UP000568888">
    <property type="component" value="Unassembled WGS sequence"/>
</dbReference>
<reference evidence="3" key="1">
    <citation type="submission" date="2020-06" db="EMBL/GenBank/DDBJ databases">
        <title>Draft genomic sequecing of Geomonas sp. Red736.</title>
        <authorList>
            <person name="Itoh H."/>
            <person name="Xu Z.X."/>
            <person name="Ushijima N."/>
            <person name="Masuda Y."/>
            <person name="Shiratori Y."/>
            <person name="Senoo K."/>
        </authorList>
    </citation>
    <scope>NUCLEOTIDE SEQUENCE [LARGE SCALE GENOMIC DNA]</scope>
    <source>
        <strain evidence="3">Red736</strain>
    </source>
</reference>
<sequence length="59" mass="6317">MDPVDPMDKKVDPVDAAGSATPQCEKPPHLLKIGAVPLYENNMKNGLPIPGGPFFLVFV</sequence>
<comment type="caution">
    <text evidence="2">The sequence shown here is derived from an EMBL/GenBank/DDBJ whole genome shotgun (WGS) entry which is preliminary data.</text>
</comment>
<dbReference type="EMBL" id="BLXY01000001">
    <property type="protein sequence ID" value="GFO62115.1"/>
    <property type="molecule type" value="Genomic_DNA"/>
</dbReference>
<gene>
    <name evidence="2" type="ORF">GMPD_00340</name>
</gene>